<comment type="caution">
    <text evidence="3">The sequence shown here is derived from an EMBL/GenBank/DDBJ whole genome shotgun (WGS) entry which is preliminary data.</text>
</comment>
<evidence type="ECO:0000313" key="3">
    <source>
        <dbReference type="EMBL" id="KAK0415989.1"/>
    </source>
</evidence>
<evidence type="ECO:0000259" key="1">
    <source>
        <dbReference type="Pfam" id="PF04212"/>
    </source>
</evidence>
<feature type="domain" description="MITD1 C-terminal phospholipase D-like" evidence="2">
    <location>
        <begin position="95"/>
        <end position="230"/>
    </location>
</feature>
<protein>
    <recommendedName>
        <fullName evidence="5">MIT domain-containing protein</fullName>
    </recommendedName>
</protein>
<dbReference type="Pfam" id="PF16565">
    <property type="entry name" value="MIT_C"/>
    <property type="match status" value="1"/>
</dbReference>
<proteinExistence type="predicted"/>
<dbReference type="Proteomes" id="UP001175271">
    <property type="component" value="Unassembled WGS sequence"/>
</dbReference>
<reference evidence="3" key="1">
    <citation type="submission" date="2023-06" db="EMBL/GenBank/DDBJ databases">
        <title>Genomic analysis of the entomopathogenic nematode Steinernema hermaphroditum.</title>
        <authorList>
            <person name="Schwarz E.M."/>
            <person name="Heppert J.K."/>
            <person name="Baniya A."/>
            <person name="Schwartz H.T."/>
            <person name="Tan C.-H."/>
            <person name="Antoshechkin I."/>
            <person name="Sternberg P.W."/>
            <person name="Goodrich-Blair H."/>
            <person name="Dillman A.R."/>
        </authorList>
    </citation>
    <scope>NUCLEOTIDE SEQUENCE</scope>
    <source>
        <strain evidence="3">PS9179</strain>
        <tissue evidence="3">Whole animal</tissue>
    </source>
</reference>
<dbReference type="Pfam" id="PF04212">
    <property type="entry name" value="MIT"/>
    <property type="match status" value="1"/>
</dbReference>
<dbReference type="Gene3D" id="1.20.58.80">
    <property type="entry name" value="Phosphotransferase system, lactose/cellobiose-type IIA subunit"/>
    <property type="match status" value="1"/>
</dbReference>
<sequence>MASRISQLIDEAKPILVEAISMEQSKHYMNAVNRYTEGSTLLYEAHKLMPESDFRKANLLPTIMSYVERAEKLRKECLKTVENLEQKRIVEDSTGNDYYTVFGRCINDALTSVVIEDAYVHAHHQILNFVRFCEILVQRAKNLKRITLITSEGGNLALFDDLKKSLKERSINLLVSEKQLHDREITFDNGWIIKIGRGLDYFKPPQGKYTLGSCDYAMKRCRETTIDIYKVRRG</sequence>
<dbReference type="SUPFAM" id="SSF116846">
    <property type="entry name" value="MIT domain"/>
    <property type="match status" value="1"/>
</dbReference>
<feature type="domain" description="MIT" evidence="1">
    <location>
        <begin position="9"/>
        <end position="74"/>
    </location>
</feature>
<gene>
    <name evidence="3" type="ORF">QR680_012234</name>
</gene>
<dbReference type="InterPro" id="IPR036181">
    <property type="entry name" value="MIT_dom_sf"/>
</dbReference>
<dbReference type="InterPro" id="IPR032341">
    <property type="entry name" value="MITD1_C"/>
</dbReference>
<dbReference type="PANTHER" id="PTHR21222">
    <property type="entry name" value="MIT DOMAIN-CONTAINING PROTEIN 1"/>
    <property type="match status" value="1"/>
</dbReference>
<evidence type="ECO:0000259" key="2">
    <source>
        <dbReference type="Pfam" id="PF16565"/>
    </source>
</evidence>
<dbReference type="PANTHER" id="PTHR21222:SF1">
    <property type="entry name" value="MIT DOMAIN-CONTAINING PROTEIN 1"/>
    <property type="match status" value="1"/>
</dbReference>
<evidence type="ECO:0008006" key="5">
    <source>
        <dbReference type="Google" id="ProtNLM"/>
    </source>
</evidence>
<dbReference type="InterPro" id="IPR052817">
    <property type="entry name" value="MIT_domain_contain_protein1"/>
</dbReference>
<keyword evidence="4" id="KW-1185">Reference proteome</keyword>
<organism evidence="3 4">
    <name type="scientific">Steinernema hermaphroditum</name>
    <dbReference type="NCBI Taxonomy" id="289476"/>
    <lineage>
        <taxon>Eukaryota</taxon>
        <taxon>Metazoa</taxon>
        <taxon>Ecdysozoa</taxon>
        <taxon>Nematoda</taxon>
        <taxon>Chromadorea</taxon>
        <taxon>Rhabditida</taxon>
        <taxon>Tylenchina</taxon>
        <taxon>Panagrolaimomorpha</taxon>
        <taxon>Strongyloidoidea</taxon>
        <taxon>Steinernematidae</taxon>
        <taxon>Steinernema</taxon>
    </lineage>
</organism>
<dbReference type="Gene3D" id="3.30.870.30">
    <property type="entry name" value="MITD, C-terminal phospholipase D-like domain"/>
    <property type="match status" value="1"/>
</dbReference>
<dbReference type="InterPro" id="IPR007330">
    <property type="entry name" value="MIT_dom"/>
</dbReference>
<dbReference type="InterPro" id="IPR038113">
    <property type="entry name" value="MITD1_C_sf"/>
</dbReference>
<accession>A0AA39I430</accession>
<dbReference type="EMBL" id="JAUCMV010000002">
    <property type="protein sequence ID" value="KAK0415989.1"/>
    <property type="molecule type" value="Genomic_DNA"/>
</dbReference>
<evidence type="ECO:0000313" key="4">
    <source>
        <dbReference type="Proteomes" id="UP001175271"/>
    </source>
</evidence>
<name>A0AA39I430_9BILA</name>
<dbReference type="AlphaFoldDB" id="A0AA39I430"/>